<name>A0A4R6EY61_SCAGO</name>
<evidence type="ECO:0000313" key="2">
    <source>
        <dbReference type="Proteomes" id="UP000295530"/>
    </source>
</evidence>
<keyword evidence="2" id="KW-1185">Reference proteome</keyword>
<dbReference type="AlphaFoldDB" id="A0A4R6EY61"/>
<sequence>MHVDRLFRNLLNKLANAQIDLAAYLQLRRAKGYMSVSDNDHLRENLFELCGELRHHAATLSSSLTSAQNEALYTAGEALASAAVSLMTGHHDCPSFIAVNPDALQRCLDTLSDNIQALNKSAPRAHA</sequence>
<organism evidence="1 2">
    <name type="scientific">Scandinavium goeteborgense</name>
    <dbReference type="NCBI Taxonomy" id="1851514"/>
    <lineage>
        <taxon>Bacteria</taxon>
        <taxon>Pseudomonadati</taxon>
        <taxon>Pseudomonadota</taxon>
        <taxon>Gammaproteobacteria</taxon>
        <taxon>Enterobacterales</taxon>
        <taxon>Enterobacteriaceae</taxon>
        <taxon>Scandinavium</taxon>
    </lineage>
</organism>
<dbReference type="Proteomes" id="UP000295530">
    <property type="component" value="Unassembled WGS sequence"/>
</dbReference>
<accession>A0A4R6EY61</accession>
<protein>
    <submittedName>
        <fullName evidence="1">Biofilm regulator BssR</fullName>
    </submittedName>
</protein>
<evidence type="ECO:0000313" key="1">
    <source>
        <dbReference type="EMBL" id="TDN64764.1"/>
    </source>
</evidence>
<dbReference type="RefSeq" id="WP_133460193.1">
    <property type="nucleotide sequence ID" value="NZ_SNVX01000001.1"/>
</dbReference>
<dbReference type="OrthoDB" id="6630475at2"/>
<reference evidence="1 2" key="1">
    <citation type="submission" date="2019-03" db="EMBL/GenBank/DDBJ databases">
        <title>Genomic analyses of the natural microbiome of Caenorhabditis elegans.</title>
        <authorList>
            <person name="Samuel B."/>
        </authorList>
    </citation>
    <scope>NUCLEOTIDE SEQUENCE [LARGE SCALE GENOMIC DNA]</scope>
    <source>
        <strain evidence="1 2">BIGb0156</strain>
    </source>
</reference>
<dbReference type="InterPro" id="IPR020359">
    <property type="entry name" value="Biofilm_regulator_BssR"/>
</dbReference>
<dbReference type="Pfam" id="PF10799">
    <property type="entry name" value="YliH"/>
    <property type="match status" value="1"/>
</dbReference>
<gene>
    <name evidence="1" type="ORF">EC847_101699</name>
</gene>
<dbReference type="EMBL" id="SNVX01000001">
    <property type="protein sequence ID" value="TDN64764.1"/>
    <property type="molecule type" value="Genomic_DNA"/>
</dbReference>
<comment type="caution">
    <text evidence="1">The sequence shown here is derived from an EMBL/GenBank/DDBJ whole genome shotgun (WGS) entry which is preliminary data.</text>
</comment>
<proteinExistence type="predicted"/>